<name>A0AAW0JQ75_QUESU</name>
<evidence type="ECO:0000313" key="4">
    <source>
        <dbReference type="EMBL" id="KAK7829010.1"/>
    </source>
</evidence>
<accession>A0AAW0JQ75</accession>
<dbReference type="PANTHER" id="PTHR33232">
    <property type="entry name" value="PROTEIN SIEVE ELEMENT OCCLUSION B-LIKE"/>
    <property type="match status" value="1"/>
</dbReference>
<dbReference type="Pfam" id="PF14577">
    <property type="entry name" value="SEO_C"/>
    <property type="match status" value="3"/>
</dbReference>
<gene>
    <name evidence="4" type="primary">SEOB_42</name>
    <name evidence="4" type="ORF">CFP56_029718</name>
</gene>
<dbReference type="GO" id="GO:0010088">
    <property type="term" value="P:phloem development"/>
    <property type="evidence" value="ECO:0007669"/>
    <property type="project" value="InterPro"/>
</dbReference>
<feature type="domain" description="Sieve element occlusion C-terminal" evidence="3">
    <location>
        <begin position="988"/>
        <end position="1085"/>
    </location>
</feature>
<dbReference type="Pfam" id="PF14576">
    <property type="entry name" value="SEO_N"/>
    <property type="match status" value="2"/>
</dbReference>
<feature type="domain" description="Sieve element occlusion C-terminal" evidence="3">
    <location>
        <begin position="1104"/>
        <end position="1148"/>
    </location>
</feature>
<feature type="domain" description="Sieve element occlusion N-terminal" evidence="2">
    <location>
        <begin position="48"/>
        <end position="237"/>
    </location>
</feature>
<evidence type="ECO:0000259" key="3">
    <source>
        <dbReference type="Pfam" id="PF14577"/>
    </source>
</evidence>
<feature type="region of interest" description="Disordered" evidence="1">
    <location>
        <begin position="28"/>
        <end position="47"/>
    </location>
</feature>
<feature type="domain" description="Sieve element occlusion N-terminal" evidence="2">
    <location>
        <begin position="615"/>
        <end position="766"/>
    </location>
</feature>
<reference evidence="4 5" key="1">
    <citation type="journal article" date="2018" name="Sci. Data">
        <title>The draft genome sequence of cork oak.</title>
        <authorList>
            <person name="Ramos A.M."/>
            <person name="Usie A."/>
            <person name="Barbosa P."/>
            <person name="Barros P.M."/>
            <person name="Capote T."/>
            <person name="Chaves I."/>
            <person name="Simoes F."/>
            <person name="Abreu I."/>
            <person name="Carrasquinho I."/>
            <person name="Faro C."/>
            <person name="Guimaraes J.B."/>
            <person name="Mendonca D."/>
            <person name="Nobrega F."/>
            <person name="Rodrigues L."/>
            <person name="Saibo N.J.M."/>
            <person name="Varela M.C."/>
            <person name="Egas C."/>
            <person name="Matos J."/>
            <person name="Miguel C.M."/>
            <person name="Oliveira M.M."/>
            <person name="Ricardo C.P."/>
            <person name="Goncalves S."/>
        </authorList>
    </citation>
    <scope>NUCLEOTIDE SEQUENCE [LARGE SCALE GENOMIC DNA]</scope>
    <source>
        <strain evidence="5">cv. HL8</strain>
    </source>
</reference>
<dbReference type="EMBL" id="PKMF04000491">
    <property type="protein sequence ID" value="KAK7829010.1"/>
    <property type="molecule type" value="Genomic_DNA"/>
</dbReference>
<dbReference type="InterPro" id="IPR027942">
    <property type="entry name" value="SEO_N"/>
</dbReference>
<dbReference type="Proteomes" id="UP000237347">
    <property type="component" value="Unassembled WGS sequence"/>
</dbReference>
<keyword evidence="5" id="KW-1185">Reference proteome</keyword>
<proteinExistence type="predicted"/>
<comment type="caution">
    <text evidence="4">The sequence shown here is derived from an EMBL/GenBank/DDBJ whole genome shotgun (WGS) entry which is preliminary data.</text>
</comment>
<feature type="domain" description="Sieve element occlusion C-terminal" evidence="3">
    <location>
        <begin position="460"/>
        <end position="594"/>
    </location>
</feature>
<evidence type="ECO:0000259" key="2">
    <source>
        <dbReference type="Pfam" id="PF14576"/>
    </source>
</evidence>
<feature type="non-terminal residue" evidence="4">
    <location>
        <position position="1259"/>
    </location>
</feature>
<evidence type="ECO:0000313" key="5">
    <source>
        <dbReference type="Proteomes" id="UP000237347"/>
    </source>
</evidence>
<dbReference type="AlphaFoldDB" id="A0AAW0JQ75"/>
<organism evidence="4 5">
    <name type="scientific">Quercus suber</name>
    <name type="common">Cork oak</name>
    <dbReference type="NCBI Taxonomy" id="58331"/>
    <lineage>
        <taxon>Eukaryota</taxon>
        <taxon>Viridiplantae</taxon>
        <taxon>Streptophyta</taxon>
        <taxon>Embryophyta</taxon>
        <taxon>Tracheophyta</taxon>
        <taxon>Spermatophyta</taxon>
        <taxon>Magnoliopsida</taxon>
        <taxon>eudicotyledons</taxon>
        <taxon>Gunneridae</taxon>
        <taxon>Pentapetalae</taxon>
        <taxon>rosids</taxon>
        <taxon>fabids</taxon>
        <taxon>Fagales</taxon>
        <taxon>Fagaceae</taxon>
        <taxon>Quercus</taxon>
    </lineage>
</organism>
<protein>
    <submittedName>
        <fullName evidence="4">Protein sieve element occlusion b</fullName>
    </submittedName>
</protein>
<dbReference type="InterPro" id="IPR039299">
    <property type="entry name" value="SEOA"/>
</dbReference>
<evidence type="ECO:0000256" key="1">
    <source>
        <dbReference type="SAM" id="MobiDB-lite"/>
    </source>
</evidence>
<sequence length="1259" mass="145482">MAMAVDPHSSSVMTADETNKEISVTRTHTDQKFDVPPLASNKKPVPRTHTDQKFDVASLFAIVTNILNPATIAADNVFRGTKQPHMEIKGERAIATSFIPPLCTLKELSYEMACKDPGVETAYKTTKSILEKLKDYSWHAKAVLTLAALALDYGDFCRHLDQFHSSDQLTKSLGILKGIPALLTQPSIDHKHKGAIVELNKLIKDTLNVIDCIVTLEERSVKYNPNDLPALSMAMNNSSIYVLGYHNCCSLHDPDVLENEAYWKLIRFLKEPLDIAEVLKALIFASDNRQRVKVIPNELILEAVKTKKVLLFFSGLDVDNITEYVSILNPIYENVTSNNEYKIVWIPIVEQWTIEMQKKFELLRSKMSWFVVQNFSSISAIKYVKEQWHYKNEPIILALNSEGTVEHYNAIKEEKHIFFYGGKDSTWIKEFCKEATGLANDDVKGARISLFNVGKDSGIQRRFWKLIDNFFLYKSHMVTEVDTVTKEIQKLLSYKNEKGWVVLCKGARLVFSGYGTTVLTVLKNFDEWKQCLNESAFSFEVCLEKYYNEQLRKDGLPCRDFDIPKIDGLLIPDCRKCPDCSEIMEMSIRFRCCHNNQSSFNSNCCHNNTHTTKVKLKEKVSPVSLMACRDLDEEVAHKITISILRRLSTYAWNAKAVLTLAVFALDYGEFWLLDELHQSDVLANSMGILKGESSWLLKHKNAIDELNNLIKATIDVVEYIFKLEKLLKNNDLKDISSLSTAKDSIPIHVYWAIITVVVCTTQLDKSPELFPLVEKINVILNFLKLHIEPIDEQIRYQKLMEVMENPIEIMVAFKEMTFKPLINDGSTNTEIGIEVMKTKNALLWFSGLDISRVDISILNSIYKEISKEDQYKIVWIPIEEKWTDDMLKKFYMLWSKMPTWYTVYNYSFKLGIKYIKERWQFKDKPIVVVMNTQGIVVHPNALRMFTMKEEKHIFLYGGMYEKWKKRFNDKAYVLRKDPMIVDAKISVQSFCWENESDSQPFWNNLQRFLSTMIDKRTESDPLTQAVQKVLSDKTQSGWALLCKGFKLVNHGNGTTILQVLEDFDNCKQLVPEIGLVNSFKDYKKILPQKEELFNGEDCIGLHMINHIPKLLTWIQEGKYIFIYGGFDEEWRNQFAKRVEALAKDHVIQDAKISIVMSCVEMGCKGKDDRLQKFLFSRTHKNTESGWVVLSKGSKLVDGGNGTTILKVIEEFNNWRWRVRENAMFEICFKGYHKEVLHNGEDWFGYFMIEHFREPKFSTW</sequence>
<dbReference type="PANTHER" id="PTHR33232:SF18">
    <property type="entry name" value="PROTEIN SIEVE ELEMENT OCCLUSION B-LIKE"/>
    <property type="match status" value="1"/>
</dbReference>
<dbReference type="InterPro" id="IPR027944">
    <property type="entry name" value="SEO_C"/>
</dbReference>